<dbReference type="Proteomes" id="UP001187343">
    <property type="component" value="Unassembled WGS sequence"/>
</dbReference>
<sequence length="75" mass="7983">MLSACPNSPTGARGVQCLRPICRGGRRSHINHREVCESAVINRAARSLTERVPGRPLLIYQHAPTPDAGAGATLP</sequence>
<dbReference type="EMBL" id="JAUYZG010000024">
    <property type="protein sequence ID" value="KAK2869953.1"/>
    <property type="molecule type" value="Genomic_DNA"/>
</dbReference>
<evidence type="ECO:0000313" key="1">
    <source>
        <dbReference type="EMBL" id="KAK2869953.1"/>
    </source>
</evidence>
<evidence type="ECO:0000313" key="2">
    <source>
        <dbReference type="Proteomes" id="UP001187343"/>
    </source>
</evidence>
<name>A0AA88P3B7_9TELE</name>
<keyword evidence="2" id="KW-1185">Reference proteome</keyword>
<protein>
    <submittedName>
        <fullName evidence="1">Uncharacterized protein</fullName>
    </submittedName>
</protein>
<reference evidence="1" key="1">
    <citation type="submission" date="2023-08" db="EMBL/GenBank/DDBJ databases">
        <title>Chromosome-level Genome Assembly of mud carp (Cirrhinus molitorella).</title>
        <authorList>
            <person name="Liu H."/>
        </authorList>
    </citation>
    <scope>NUCLEOTIDE SEQUENCE</scope>
    <source>
        <strain evidence="1">Prfri</strain>
        <tissue evidence="1">Muscle</tissue>
    </source>
</reference>
<proteinExistence type="predicted"/>
<dbReference type="AlphaFoldDB" id="A0AA88P3B7"/>
<gene>
    <name evidence="1" type="ORF">Q8A67_024345</name>
</gene>
<accession>A0AA88P3B7</accession>
<comment type="caution">
    <text evidence="1">The sequence shown here is derived from an EMBL/GenBank/DDBJ whole genome shotgun (WGS) entry which is preliminary data.</text>
</comment>
<organism evidence="1 2">
    <name type="scientific">Cirrhinus molitorella</name>
    <name type="common">mud carp</name>
    <dbReference type="NCBI Taxonomy" id="172907"/>
    <lineage>
        <taxon>Eukaryota</taxon>
        <taxon>Metazoa</taxon>
        <taxon>Chordata</taxon>
        <taxon>Craniata</taxon>
        <taxon>Vertebrata</taxon>
        <taxon>Euteleostomi</taxon>
        <taxon>Actinopterygii</taxon>
        <taxon>Neopterygii</taxon>
        <taxon>Teleostei</taxon>
        <taxon>Ostariophysi</taxon>
        <taxon>Cypriniformes</taxon>
        <taxon>Cyprinidae</taxon>
        <taxon>Labeoninae</taxon>
        <taxon>Labeonini</taxon>
        <taxon>Cirrhinus</taxon>
    </lineage>
</organism>